<evidence type="ECO:0000313" key="2">
    <source>
        <dbReference type="EMBL" id="KAF2277902.1"/>
    </source>
</evidence>
<proteinExistence type="predicted"/>
<feature type="region of interest" description="Disordered" evidence="1">
    <location>
        <begin position="427"/>
        <end position="468"/>
    </location>
</feature>
<dbReference type="EMBL" id="ML986489">
    <property type="protein sequence ID" value="KAF2277902.1"/>
    <property type="molecule type" value="Genomic_DNA"/>
</dbReference>
<dbReference type="PANTHER" id="PTHR35179">
    <property type="entry name" value="PROTEIN CBG02620"/>
    <property type="match status" value="1"/>
</dbReference>
<dbReference type="OrthoDB" id="5393654at2759"/>
<dbReference type="GeneID" id="54550039"/>
<evidence type="ECO:0000313" key="3">
    <source>
        <dbReference type="Proteomes" id="UP000800097"/>
    </source>
</evidence>
<dbReference type="AlphaFoldDB" id="A0A6A6JN22"/>
<organism evidence="2 3">
    <name type="scientific">Westerdykella ornata</name>
    <dbReference type="NCBI Taxonomy" id="318751"/>
    <lineage>
        <taxon>Eukaryota</taxon>
        <taxon>Fungi</taxon>
        <taxon>Dikarya</taxon>
        <taxon>Ascomycota</taxon>
        <taxon>Pezizomycotina</taxon>
        <taxon>Dothideomycetes</taxon>
        <taxon>Pleosporomycetidae</taxon>
        <taxon>Pleosporales</taxon>
        <taxon>Sporormiaceae</taxon>
        <taxon>Westerdykella</taxon>
    </lineage>
</organism>
<evidence type="ECO:0008006" key="4">
    <source>
        <dbReference type="Google" id="ProtNLM"/>
    </source>
</evidence>
<feature type="compositionally biased region" description="Low complexity" evidence="1">
    <location>
        <begin position="1"/>
        <end position="10"/>
    </location>
</feature>
<keyword evidence="3" id="KW-1185">Reference proteome</keyword>
<protein>
    <recommendedName>
        <fullName evidence="4">Geranylgeranyl pyrophosphate synthetase</fullName>
    </recommendedName>
</protein>
<feature type="region of interest" description="Disordered" evidence="1">
    <location>
        <begin position="1"/>
        <end position="45"/>
    </location>
</feature>
<sequence>MAFTGRSGSSRRGGSGSRGGRGGYSRINNRHKYPKPDLSKDPLGGLITTISNSDLTNPDGAVENPEITECAYIASYTWTNEASPTIVVPGKPPLWTPPHGPQQLREDEGEFFRDPNAARFPVHPTEPAVRTILKYAPGYPTSSINIFACGSTLGHLLRFVRHVDKPFRFKVELIGNTVFFARQENSPKELIRDIRGFGHTFPDAYTTWEADVKGSETHQRMIQYMFGGLKCIVRFECDGYFRPSKSDDSAPESAIADVKPAADDDLAEALRVTSVSHDVQIIDGGDSLRIKTGGQEIPQSSIFDLKTRSGKYKKEIDMTDLLPMLYLKQIPNFIVAYHDGAGLFRPDDIKTLKLTDSLRRWEIENKAALQRLAILLHKLIDIAKNDARGLLDVYCPGPDRLEIHTQHGEGSPALPLVLKEEWAGRAEGKDADSEFSDGERPALRDDNVECKDDDRPLDSDSDDDDRDFTACSADSCGYCGKCSY</sequence>
<feature type="compositionally biased region" description="Gly residues" evidence="1">
    <location>
        <begin position="11"/>
        <end position="23"/>
    </location>
</feature>
<dbReference type="RefSeq" id="XP_033655441.1">
    <property type="nucleotide sequence ID" value="XM_033796864.1"/>
</dbReference>
<name>A0A6A6JN22_WESOR</name>
<evidence type="ECO:0000256" key="1">
    <source>
        <dbReference type="SAM" id="MobiDB-lite"/>
    </source>
</evidence>
<feature type="compositionally biased region" description="Basic and acidic residues" evidence="1">
    <location>
        <begin position="427"/>
        <end position="458"/>
    </location>
</feature>
<reference evidence="2" key="1">
    <citation type="journal article" date="2020" name="Stud. Mycol.">
        <title>101 Dothideomycetes genomes: a test case for predicting lifestyles and emergence of pathogens.</title>
        <authorList>
            <person name="Haridas S."/>
            <person name="Albert R."/>
            <person name="Binder M."/>
            <person name="Bloem J."/>
            <person name="Labutti K."/>
            <person name="Salamov A."/>
            <person name="Andreopoulos B."/>
            <person name="Baker S."/>
            <person name="Barry K."/>
            <person name="Bills G."/>
            <person name="Bluhm B."/>
            <person name="Cannon C."/>
            <person name="Castanera R."/>
            <person name="Culley D."/>
            <person name="Daum C."/>
            <person name="Ezra D."/>
            <person name="Gonzalez J."/>
            <person name="Henrissat B."/>
            <person name="Kuo A."/>
            <person name="Liang C."/>
            <person name="Lipzen A."/>
            <person name="Lutzoni F."/>
            <person name="Magnuson J."/>
            <person name="Mondo S."/>
            <person name="Nolan M."/>
            <person name="Ohm R."/>
            <person name="Pangilinan J."/>
            <person name="Park H.-J."/>
            <person name="Ramirez L."/>
            <person name="Alfaro M."/>
            <person name="Sun H."/>
            <person name="Tritt A."/>
            <person name="Yoshinaga Y."/>
            <person name="Zwiers L.-H."/>
            <person name="Turgeon B."/>
            <person name="Goodwin S."/>
            <person name="Spatafora J."/>
            <person name="Crous P."/>
            <person name="Grigoriev I."/>
        </authorList>
    </citation>
    <scope>NUCLEOTIDE SEQUENCE</scope>
    <source>
        <strain evidence="2">CBS 379.55</strain>
    </source>
</reference>
<gene>
    <name evidence="2" type="ORF">EI97DRAFT_415643</name>
</gene>
<accession>A0A6A6JN22</accession>
<dbReference type="PANTHER" id="PTHR35179:SF2">
    <property type="entry name" value="START DOMAIN-CONTAINING PROTEIN"/>
    <property type="match status" value="1"/>
</dbReference>
<dbReference type="Proteomes" id="UP000800097">
    <property type="component" value="Unassembled WGS sequence"/>
</dbReference>